<keyword evidence="6" id="KW-1185">Reference proteome</keyword>
<dbReference type="Pfam" id="PF00196">
    <property type="entry name" value="GerE"/>
    <property type="match status" value="1"/>
</dbReference>
<dbReference type="AlphaFoldDB" id="A0A2H6LEJ9"/>
<dbReference type="Gene3D" id="3.30.450.40">
    <property type="match status" value="1"/>
</dbReference>
<dbReference type="InterPro" id="IPR029016">
    <property type="entry name" value="GAF-like_dom_sf"/>
</dbReference>
<keyword evidence="3" id="KW-0804">Transcription</keyword>
<dbReference type="GO" id="GO:0006355">
    <property type="term" value="P:regulation of DNA-templated transcription"/>
    <property type="evidence" value="ECO:0007669"/>
    <property type="project" value="InterPro"/>
</dbReference>
<comment type="caution">
    <text evidence="5">The sequence shown here is derived from an EMBL/GenBank/DDBJ whole genome shotgun (WGS) entry which is preliminary data.</text>
</comment>
<evidence type="ECO:0000313" key="6">
    <source>
        <dbReference type="Proteomes" id="UP000236527"/>
    </source>
</evidence>
<sequence>MVALIALFRAIAQAKDEQTLRSHISADMSQYFSATRCGLFFFNQTHLIDSNVQKVLQVALSPQYNPVARYLLERHAPVHEALVVEPKTWRLICPRADHWHVMAGPIVSNGQLIGAIGFTREKGMPAFDSHNLTDLSAICLHISTWVTMSKSQHLPLQTARLTPRELEIATLVAQGRSNAEISRELWITENSVKQALKRMFRKLEVSSRTQMLAKLSTVAQSQQLPKR</sequence>
<dbReference type="SMART" id="SM00421">
    <property type="entry name" value="HTH_LUXR"/>
    <property type="match status" value="1"/>
</dbReference>
<dbReference type="PANTHER" id="PTHR44688:SF16">
    <property type="entry name" value="DNA-BINDING TRANSCRIPTIONAL ACTIVATOR DEVR_DOSR"/>
    <property type="match status" value="1"/>
</dbReference>
<dbReference type="RefSeq" id="WP_103124233.1">
    <property type="nucleotide sequence ID" value="NZ_DF978424.1"/>
</dbReference>
<evidence type="ECO:0000259" key="4">
    <source>
        <dbReference type="PROSITE" id="PS50043"/>
    </source>
</evidence>
<evidence type="ECO:0000313" key="5">
    <source>
        <dbReference type="EMBL" id="GBE91639.1"/>
    </source>
</evidence>
<organism evidence="5 6">
    <name type="scientific">Nostoc cycadae WK-1</name>
    <dbReference type="NCBI Taxonomy" id="1861711"/>
    <lineage>
        <taxon>Bacteria</taxon>
        <taxon>Bacillati</taxon>
        <taxon>Cyanobacteriota</taxon>
        <taxon>Cyanophyceae</taxon>
        <taxon>Nostocales</taxon>
        <taxon>Nostocaceae</taxon>
        <taxon>Nostoc</taxon>
    </lineage>
</organism>
<dbReference type="PROSITE" id="PS00622">
    <property type="entry name" value="HTH_LUXR_1"/>
    <property type="match status" value="1"/>
</dbReference>
<evidence type="ECO:0000256" key="2">
    <source>
        <dbReference type="ARBA" id="ARBA00023125"/>
    </source>
</evidence>
<dbReference type="InterPro" id="IPR036388">
    <property type="entry name" value="WH-like_DNA-bd_sf"/>
</dbReference>
<evidence type="ECO:0000256" key="1">
    <source>
        <dbReference type="ARBA" id="ARBA00023015"/>
    </source>
</evidence>
<dbReference type="PROSITE" id="PS50043">
    <property type="entry name" value="HTH_LUXR_2"/>
    <property type="match status" value="1"/>
</dbReference>
<proteinExistence type="predicted"/>
<dbReference type="EMBL" id="BDGE01000023">
    <property type="protein sequence ID" value="GBE91639.1"/>
    <property type="molecule type" value="Genomic_DNA"/>
</dbReference>
<dbReference type="GO" id="GO:0003677">
    <property type="term" value="F:DNA binding"/>
    <property type="evidence" value="ECO:0007669"/>
    <property type="project" value="UniProtKB-KW"/>
</dbReference>
<evidence type="ECO:0000256" key="3">
    <source>
        <dbReference type="ARBA" id="ARBA00023163"/>
    </source>
</evidence>
<dbReference type="InterPro" id="IPR000792">
    <property type="entry name" value="Tscrpt_reg_LuxR_C"/>
</dbReference>
<dbReference type="PRINTS" id="PR00038">
    <property type="entry name" value="HTHLUXR"/>
</dbReference>
<protein>
    <submittedName>
        <fullName evidence="5">LuxR family transcriptional regulator</fullName>
    </submittedName>
</protein>
<dbReference type="InterPro" id="IPR016032">
    <property type="entry name" value="Sig_transdc_resp-reg_C-effctor"/>
</dbReference>
<keyword evidence="2" id="KW-0238">DNA-binding</keyword>
<dbReference type="SMART" id="SM00065">
    <property type="entry name" value="GAF"/>
    <property type="match status" value="1"/>
</dbReference>
<dbReference type="SUPFAM" id="SSF46894">
    <property type="entry name" value="C-terminal effector domain of the bipartite response regulators"/>
    <property type="match status" value="1"/>
</dbReference>
<gene>
    <name evidence="5" type="ORF">NCWK1_1364</name>
</gene>
<dbReference type="SUPFAM" id="SSF55781">
    <property type="entry name" value="GAF domain-like"/>
    <property type="match status" value="1"/>
</dbReference>
<dbReference type="InterPro" id="IPR003018">
    <property type="entry name" value="GAF"/>
</dbReference>
<name>A0A2H6LEJ9_9NOSO</name>
<accession>A0A2H6LEJ9</accession>
<feature type="domain" description="HTH luxR-type" evidence="4">
    <location>
        <begin position="154"/>
        <end position="219"/>
    </location>
</feature>
<keyword evidence="1" id="KW-0805">Transcription regulation</keyword>
<dbReference type="Proteomes" id="UP000236527">
    <property type="component" value="Unassembled WGS sequence"/>
</dbReference>
<dbReference type="Gene3D" id="1.10.10.10">
    <property type="entry name" value="Winged helix-like DNA-binding domain superfamily/Winged helix DNA-binding domain"/>
    <property type="match status" value="1"/>
</dbReference>
<dbReference type="PANTHER" id="PTHR44688">
    <property type="entry name" value="DNA-BINDING TRANSCRIPTIONAL ACTIVATOR DEVR_DOSR"/>
    <property type="match status" value="1"/>
</dbReference>
<dbReference type="CDD" id="cd06170">
    <property type="entry name" value="LuxR_C_like"/>
    <property type="match status" value="1"/>
</dbReference>
<reference evidence="6" key="1">
    <citation type="journal article" date="2018" name="Genome Announc.">
        <title>Draft Genome Sequence of the Nitrogen-Fixing and Hormogonia-Inducing Cyanobacterium Nostoc cycadae Strain WK-1, Isolated from the Coralloid Roots of Cycas revoluta.</title>
        <authorList>
            <person name="Kanesaki Y."/>
            <person name="Hirose M."/>
            <person name="Hirose Y."/>
            <person name="Fujisawa T."/>
            <person name="Nakamura Y."/>
            <person name="Watanabe S."/>
            <person name="Matsunaga S."/>
            <person name="Uchida H."/>
            <person name="Murakami A."/>
        </authorList>
    </citation>
    <scope>NUCLEOTIDE SEQUENCE [LARGE SCALE GENOMIC DNA]</scope>
    <source>
        <strain evidence="6">WK-1</strain>
    </source>
</reference>